<gene>
    <name evidence="2" type="ORF">TI39_contig5823g00005</name>
</gene>
<sequence>MGRMTRAKAAEVAGMLHVHEDALLEPPCDNPEIAGLVNPDGLNRKPLGEITGNIGISEDNDNEMGDIGGAVKSEKVIEQDRECENETSCNYNSLAQAGDRTGEVMPDSIDTVPSPASEAAAEDLMKDAPLLEMSHLPVHDTRPTTPPSSAVQLTRSQLKASSQELNEHTNESVDYPAEALNDDDRMPSTVQKLRDLPVEVVATPKQNKDHSMTSPTISETIYDQLETAVVKSGTPPRSTSKSSPDAISASDELDDAVEKITAQVPAVPNSPQKPKAKSQKPAPAVRTTKASQARISLAHGPKDTPRAPAMGRPRQSLAMSQTGSKRITSTSSIESNESTTDASAEKKEVVIPHSKPRPFSMSFPTPPPPPKSSKAPTQSTFQLPGEAVAAKLKAAKEARLQKETEEQKKKVFKARPAPSMTSKPVVRQTSASKARESLMTGVKPTPTPSAGHRRAASLASSRPAGRTSVMFKPTPSAGIAKKSSTPSFAQPISVPKRASTSMATLHRPRPSTAMSSKPNPAGAAALGNRSNSTSKGKEVFNRAANAKTSAEQQKKEKEEAAKKARAEAAERSRALSREWAEKQKARKAGFRASVVGVPNAAGS</sequence>
<comment type="caution">
    <text evidence="2">The sequence shown here is derived from an EMBL/GenBank/DDBJ whole genome shotgun (WGS) entry which is preliminary data.</text>
</comment>
<proteinExistence type="predicted"/>
<evidence type="ECO:0008006" key="4">
    <source>
        <dbReference type="Google" id="ProtNLM"/>
    </source>
</evidence>
<evidence type="ECO:0000256" key="1">
    <source>
        <dbReference type="SAM" id="MobiDB-lite"/>
    </source>
</evidence>
<dbReference type="STRING" id="1047168.A0A0F4G666"/>
<feature type="compositionally biased region" description="Low complexity" evidence="1">
    <location>
        <begin position="327"/>
        <end position="340"/>
    </location>
</feature>
<feature type="region of interest" description="Disordered" evidence="1">
    <location>
        <begin position="397"/>
        <end position="603"/>
    </location>
</feature>
<dbReference type="EMBL" id="LAFY01005778">
    <property type="protein sequence ID" value="KJX92814.1"/>
    <property type="molecule type" value="Genomic_DNA"/>
</dbReference>
<feature type="compositionally biased region" description="Low complexity" evidence="1">
    <location>
        <begin position="456"/>
        <end position="466"/>
    </location>
</feature>
<feature type="compositionally biased region" description="Basic and acidic residues" evidence="1">
    <location>
        <begin position="552"/>
        <end position="583"/>
    </location>
</feature>
<organism evidence="2 3">
    <name type="scientific">Zymoseptoria brevis</name>
    <dbReference type="NCBI Taxonomy" id="1047168"/>
    <lineage>
        <taxon>Eukaryota</taxon>
        <taxon>Fungi</taxon>
        <taxon>Dikarya</taxon>
        <taxon>Ascomycota</taxon>
        <taxon>Pezizomycotina</taxon>
        <taxon>Dothideomycetes</taxon>
        <taxon>Dothideomycetidae</taxon>
        <taxon>Mycosphaerellales</taxon>
        <taxon>Mycosphaerellaceae</taxon>
        <taxon>Zymoseptoria</taxon>
    </lineage>
</organism>
<dbReference type="AlphaFoldDB" id="A0A0F4G666"/>
<name>A0A0F4G666_9PEZI</name>
<protein>
    <recommendedName>
        <fullName evidence="4">Carboxylesterase family protein</fullName>
    </recommendedName>
</protein>
<feature type="compositionally biased region" description="Polar residues" evidence="1">
    <location>
        <begin position="147"/>
        <end position="164"/>
    </location>
</feature>
<evidence type="ECO:0000313" key="2">
    <source>
        <dbReference type="EMBL" id="KJX92814.1"/>
    </source>
</evidence>
<feature type="compositionally biased region" description="Polar residues" evidence="1">
    <location>
        <begin position="317"/>
        <end position="326"/>
    </location>
</feature>
<accession>A0A0F4G666</accession>
<feature type="region of interest" description="Disordered" evidence="1">
    <location>
        <begin position="230"/>
        <end position="379"/>
    </location>
</feature>
<keyword evidence="3" id="KW-1185">Reference proteome</keyword>
<feature type="region of interest" description="Disordered" evidence="1">
    <location>
        <begin position="137"/>
        <end position="173"/>
    </location>
</feature>
<dbReference type="OrthoDB" id="3946796at2759"/>
<feature type="compositionally biased region" description="Polar residues" evidence="1">
    <location>
        <begin position="235"/>
        <end position="245"/>
    </location>
</feature>
<feature type="compositionally biased region" description="Polar residues" evidence="1">
    <location>
        <begin position="419"/>
        <end position="432"/>
    </location>
</feature>
<feature type="compositionally biased region" description="Basic and acidic residues" evidence="1">
    <location>
        <begin position="397"/>
        <end position="409"/>
    </location>
</feature>
<evidence type="ECO:0000313" key="3">
    <source>
        <dbReference type="Proteomes" id="UP000033647"/>
    </source>
</evidence>
<dbReference type="Proteomes" id="UP000033647">
    <property type="component" value="Unassembled WGS sequence"/>
</dbReference>
<reference evidence="2 3" key="1">
    <citation type="submission" date="2015-03" db="EMBL/GenBank/DDBJ databases">
        <title>RNA-seq based gene annotation and comparative genomics of four Zymoseptoria species reveal species-specific pathogenicity related genes and transposable element activity.</title>
        <authorList>
            <person name="Grandaubert J."/>
            <person name="Bhattacharyya A."/>
            <person name="Stukenbrock E.H."/>
        </authorList>
    </citation>
    <scope>NUCLEOTIDE SEQUENCE [LARGE SCALE GENOMIC DNA]</scope>
    <source>
        <strain evidence="2 3">Zb18110</strain>
    </source>
</reference>